<evidence type="ECO:0000313" key="1">
    <source>
        <dbReference type="EMBL" id="TDT43944.1"/>
    </source>
</evidence>
<dbReference type="EMBL" id="SOAX01000001">
    <property type="protein sequence ID" value="TDT43944.1"/>
    <property type="molecule type" value="Genomic_DNA"/>
</dbReference>
<keyword evidence="2" id="KW-1185">Reference proteome</keyword>
<evidence type="ECO:0000313" key="2">
    <source>
        <dbReference type="Proteomes" id="UP000295830"/>
    </source>
</evidence>
<comment type="caution">
    <text evidence="1">The sequence shown here is derived from an EMBL/GenBank/DDBJ whole genome shotgun (WGS) entry which is preliminary data.</text>
</comment>
<proteinExistence type="predicted"/>
<organism evidence="1 2">
    <name type="scientific">Halospina denitrificans</name>
    <dbReference type="NCBI Taxonomy" id="332522"/>
    <lineage>
        <taxon>Bacteria</taxon>
        <taxon>Pseudomonadati</taxon>
        <taxon>Pseudomonadota</taxon>
        <taxon>Gammaproteobacteria</taxon>
        <taxon>Halospina</taxon>
    </lineage>
</organism>
<gene>
    <name evidence="1" type="ORF">DES49_0043</name>
</gene>
<protein>
    <submittedName>
        <fullName evidence="1">Uncharacterized protein</fullName>
    </submittedName>
</protein>
<accession>A0A4R7K0T9</accession>
<reference evidence="1 2" key="1">
    <citation type="submission" date="2019-03" db="EMBL/GenBank/DDBJ databases">
        <title>Genomic Encyclopedia of Type Strains, Phase IV (KMG-IV): sequencing the most valuable type-strain genomes for metagenomic binning, comparative biology and taxonomic classification.</title>
        <authorList>
            <person name="Goeker M."/>
        </authorList>
    </citation>
    <scope>NUCLEOTIDE SEQUENCE [LARGE SCALE GENOMIC DNA]</scope>
    <source>
        <strain evidence="1 2">DSM 15505</strain>
    </source>
</reference>
<dbReference type="AlphaFoldDB" id="A0A4R7K0T9"/>
<name>A0A4R7K0T9_9GAMM</name>
<sequence length="221" mass="24871">MSGDERKGDVIEVCNVLLEKLGDFPQTDSTPEGRMVSQLRWLKERAEAGELDLPVDPRYIGTLRYVYTEGALARLSDSYEEYVREIEVPLYRLMALTKDGSLLAKRSYYPYAARCVNKLVNILTSPQSRTLSPSESAAIPELEALEEKLKNEEIEPPVLGWRKSSAFGNFRKVYSLAGSSIDDLPRAKEITRLVVDFVFNGKRPASWNTPEAADQQTAFSD</sequence>
<dbReference type="Proteomes" id="UP000295830">
    <property type="component" value="Unassembled WGS sequence"/>
</dbReference>